<feature type="domain" description="Chromatin target of PRMT1 protein C-terminal" evidence="4">
    <location>
        <begin position="182"/>
        <end position="257"/>
    </location>
</feature>
<dbReference type="SMART" id="SM01218">
    <property type="entry name" value="FoP_duplication"/>
    <property type="match status" value="1"/>
</dbReference>
<accession>A0A0N4V7D1</accession>
<dbReference type="InterPro" id="IPR025715">
    <property type="entry name" value="FoP_C"/>
</dbReference>
<proteinExistence type="predicted"/>
<dbReference type="SMART" id="SM00360">
    <property type="entry name" value="RRM"/>
    <property type="match status" value="1"/>
</dbReference>
<dbReference type="Proteomes" id="UP000274131">
    <property type="component" value="Unassembled WGS sequence"/>
</dbReference>
<dbReference type="Pfam" id="PF13865">
    <property type="entry name" value="FoP_duplication"/>
    <property type="match status" value="1"/>
</dbReference>
<dbReference type="GO" id="GO:0005634">
    <property type="term" value="C:nucleus"/>
    <property type="evidence" value="ECO:0007669"/>
    <property type="project" value="TreeGrafter"/>
</dbReference>
<evidence type="ECO:0000256" key="2">
    <source>
        <dbReference type="SAM" id="MobiDB-lite"/>
    </source>
</evidence>
<dbReference type="PANTHER" id="PTHR19965">
    <property type="entry name" value="RNA AND EXPORT FACTOR BINDING PROTEIN"/>
    <property type="match status" value="1"/>
</dbReference>
<gene>
    <name evidence="5" type="ORF">EVEC_LOCUS5807</name>
</gene>
<evidence type="ECO:0000256" key="1">
    <source>
        <dbReference type="ARBA" id="ARBA00022884"/>
    </source>
</evidence>
<dbReference type="OrthoDB" id="1049195at2759"/>
<keyword evidence="1" id="KW-0694">RNA-binding</keyword>
<evidence type="ECO:0000259" key="3">
    <source>
        <dbReference type="SMART" id="SM00360"/>
    </source>
</evidence>
<dbReference type="Gene3D" id="3.30.70.330">
    <property type="match status" value="1"/>
</dbReference>
<dbReference type="GO" id="GO:0003729">
    <property type="term" value="F:mRNA binding"/>
    <property type="evidence" value="ECO:0007669"/>
    <property type="project" value="TreeGrafter"/>
</dbReference>
<keyword evidence="6" id="KW-1185">Reference proteome</keyword>
<dbReference type="InterPro" id="IPR000504">
    <property type="entry name" value="RRM_dom"/>
</dbReference>
<dbReference type="InterPro" id="IPR051229">
    <property type="entry name" value="ALYREF_mRNA_export"/>
</dbReference>
<dbReference type="SUPFAM" id="SSF54928">
    <property type="entry name" value="RNA-binding domain, RBD"/>
    <property type="match status" value="1"/>
</dbReference>
<evidence type="ECO:0000313" key="7">
    <source>
        <dbReference type="WBParaSite" id="EVEC_0000619601-mRNA-1"/>
    </source>
</evidence>
<protein>
    <submittedName>
        <fullName evidence="7">RRM domain-containing protein</fullName>
    </submittedName>
</protein>
<evidence type="ECO:0000259" key="4">
    <source>
        <dbReference type="SMART" id="SM01218"/>
    </source>
</evidence>
<dbReference type="PANTHER" id="PTHR19965:SF82">
    <property type="entry name" value="THO COMPLEX SUBUNIT 4"/>
    <property type="match status" value="1"/>
</dbReference>
<dbReference type="GO" id="GO:0006406">
    <property type="term" value="P:mRNA export from nucleus"/>
    <property type="evidence" value="ECO:0007669"/>
    <property type="project" value="TreeGrafter"/>
</dbReference>
<feature type="compositionally biased region" description="Basic residues" evidence="2">
    <location>
        <begin position="223"/>
        <end position="236"/>
    </location>
</feature>
<evidence type="ECO:0000313" key="6">
    <source>
        <dbReference type="Proteomes" id="UP000274131"/>
    </source>
</evidence>
<dbReference type="AlphaFoldDB" id="A0A0N4V7D1"/>
<dbReference type="WBParaSite" id="EVEC_0000619601-mRNA-1">
    <property type="protein sequence ID" value="EVEC_0000619601-mRNA-1"/>
    <property type="gene ID" value="EVEC_0000619601"/>
</dbReference>
<organism evidence="7">
    <name type="scientific">Enterobius vermicularis</name>
    <name type="common">Human pinworm</name>
    <dbReference type="NCBI Taxonomy" id="51028"/>
    <lineage>
        <taxon>Eukaryota</taxon>
        <taxon>Metazoa</taxon>
        <taxon>Ecdysozoa</taxon>
        <taxon>Nematoda</taxon>
        <taxon>Chromadorea</taxon>
        <taxon>Rhabditida</taxon>
        <taxon>Spirurina</taxon>
        <taxon>Oxyuridomorpha</taxon>
        <taxon>Oxyuroidea</taxon>
        <taxon>Oxyuridae</taxon>
        <taxon>Enterobius</taxon>
    </lineage>
</organism>
<dbReference type="EMBL" id="UXUI01008275">
    <property type="protein sequence ID" value="VDD91056.1"/>
    <property type="molecule type" value="Genomic_DNA"/>
</dbReference>
<sequence>MNLADLSLDDIIARQKKVQKKKGGNLELASSKLVKQRGRGFTRKYESSDTLFTKSKSVPEGKWGHDGFEELYGGGTIRQEKAPAIRAGGKLFGRSMLNRKVKLHITNLAPTVNTADLNELLESFSVESATVNYDELGQSVGTADVVTDAASAEEIKSNFAGVALDGQTMRMFIIDESAEDAPVKSIRDRLSLVKRPVRVSRGIVKRKDIRTFRSGRLGGSNRMRLKGRRRDDKRKKMTDAELDKELEEYMKKGSGTQPMDS</sequence>
<evidence type="ECO:0000313" key="5">
    <source>
        <dbReference type="EMBL" id="VDD91056.1"/>
    </source>
</evidence>
<feature type="region of interest" description="Disordered" evidence="2">
    <location>
        <begin position="215"/>
        <end position="261"/>
    </location>
</feature>
<reference evidence="7" key="1">
    <citation type="submission" date="2017-02" db="UniProtKB">
        <authorList>
            <consortium name="WormBaseParasite"/>
        </authorList>
    </citation>
    <scope>IDENTIFICATION</scope>
</reference>
<feature type="domain" description="RRM" evidence="3">
    <location>
        <begin position="102"/>
        <end position="172"/>
    </location>
</feature>
<dbReference type="STRING" id="51028.A0A0N4V7D1"/>
<name>A0A0N4V7D1_ENTVE</name>
<dbReference type="InterPro" id="IPR035979">
    <property type="entry name" value="RBD_domain_sf"/>
</dbReference>
<feature type="compositionally biased region" description="Basic and acidic residues" evidence="2">
    <location>
        <begin position="237"/>
        <end position="251"/>
    </location>
</feature>
<dbReference type="InterPro" id="IPR012677">
    <property type="entry name" value="Nucleotide-bd_a/b_plait_sf"/>
</dbReference>
<reference evidence="5 6" key="2">
    <citation type="submission" date="2018-10" db="EMBL/GenBank/DDBJ databases">
        <authorList>
            <consortium name="Pathogen Informatics"/>
        </authorList>
    </citation>
    <scope>NUCLEOTIDE SEQUENCE [LARGE SCALE GENOMIC DNA]</scope>
</reference>